<evidence type="ECO:0000256" key="1">
    <source>
        <dbReference type="SAM" id="Phobius"/>
    </source>
</evidence>
<protein>
    <recommendedName>
        <fullName evidence="4">Gustatory receptor</fullName>
    </recommendedName>
</protein>
<evidence type="ECO:0000313" key="2">
    <source>
        <dbReference type="EMBL" id="KAE9540888.1"/>
    </source>
</evidence>
<feature type="transmembrane region" description="Helical" evidence="1">
    <location>
        <begin position="159"/>
        <end position="177"/>
    </location>
</feature>
<keyword evidence="3" id="KW-1185">Reference proteome</keyword>
<dbReference type="Proteomes" id="UP000475862">
    <property type="component" value="Unassembled WGS sequence"/>
</dbReference>
<evidence type="ECO:0008006" key="4">
    <source>
        <dbReference type="Google" id="ProtNLM"/>
    </source>
</evidence>
<feature type="transmembrane region" description="Helical" evidence="1">
    <location>
        <begin position="338"/>
        <end position="358"/>
    </location>
</feature>
<feature type="transmembrane region" description="Helical" evidence="1">
    <location>
        <begin position="250"/>
        <end position="271"/>
    </location>
</feature>
<dbReference type="AlphaFoldDB" id="A0A6G0TXL5"/>
<gene>
    <name evidence="2" type="ORF">AGLY_004133</name>
</gene>
<organism evidence="2 3">
    <name type="scientific">Aphis glycines</name>
    <name type="common">Soybean aphid</name>
    <dbReference type="NCBI Taxonomy" id="307491"/>
    <lineage>
        <taxon>Eukaryota</taxon>
        <taxon>Metazoa</taxon>
        <taxon>Ecdysozoa</taxon>
        <taxon>Arthropoda</taxon>
        <taxon>Hexapoda</taxon>
        <taxon>Insecta</taxon>
        <taxon>Pterygota</taxon>
        <taxon>Neoptera</taxon>
        <taxon>Paraneoptera</taxon>
        <taxon>Hemiptera</taxon>
        <taxon>Sternorrhyncha</taxon>
        <taxon>Aphidomorpha</taxon>
        <taxon>Aphidoidea</taxon>
        <taxon>Aphididae</taxon>
        <taxon>Aphidini</taxon>
        <taxon>Aphis</taxon>
        <taxon>Aphis</taxon>
    </lineage>
</organism>
<name>A0A6G0TXL5_APHGL</name>
<comment type="caution">
    <text evidence="2">The sequence shown here is derived from an EMBL/GenBank/DDBJ whole genome shotgun (WGS) entry which is preliminary data.</text>
</comment>
<keyword evidence="1" id="KW-1133">Transmembrane helix</keyword>
<feature type="transmembrane region" description="Helical" evidence="1">
    <location>
        <begin position="215"/>
        <end position="244"/>
    </location>
</feature>
<proteinExistence type="predicted"/>
<dbReference type="OrthoDB" id="6596319at2759"/>
<sequence length="361" mass="42272">MATLRKRLNLTMNVCRLFGLGLEPDDAAATVVDTLIFLGNLLYSAYGFDHVTSVVQQRMPLIWDITTVMSVAKVYTYLLTPPVMLITWQCNKRSLTDVVLTVGRAAVTDKPASLMPFFWYSVAWLCMSVLIEFAAYTMFHLDTNFVYFSFTEYTRLAVYNVWMKVPLLMYTFLLDAIRTSVRDINVRLITVADWWSYRGRWDDLRWAAVHQTRDLFGVTIITFIVNTIIEIVFFGFSLCLFAFRNDHVDTFQVIIYAVNGLYSLCWMIELIRMTKNCKLELLKTQKILNSININLNNSDYKQVEKYNLIKYIMMKYTYLYMLHADLDFMPCNIFEMDYRNLISIITLVSAFLIFQIQMKLT</sequence>
<reference evidence="2 3" key="1">
    <citation type="submission" date="2019-08" db="EMBL/GenBank/DDBJ databases">
        <title>The genome of the soybean aphid Biotype 1, its phylome, world population structure and adaptation to the North American continent.</title>
        <authorList>
            <person name="Giordano R."/>
            <person name="Donthu R.K."/>
            <person name="Hernandez A.G."/>
            <person name="Wright C.L."/>
            <person name="Zimin A.V."/>
        </authorList>
    </citation>
    <scope>NUCLEOTIDE SEQUENCE [LARGE SCALE GENOMIC DNA]</scope>
    <source>
        <tissue evidence="2">Whole aphids</tissue>
    </source>
</reference>
<keyword evidence="1" id="KW-0812">Transmembrane</keyword>
<feature type="transmembrane region" description="Helical" evidence="1">
    <location>
        <begin position="117"/>
        <end position="139"/>
    </location>
</feature>
<keyword evidence="1" id="KW-0472">Membrane</keyword>
<dbReference type="EMBL" id="VYZN01000013">
    <property type="protein sequence ID" value="KAE9540888.1"/>
    <property type="molecule type" value="Genomic_DNA"/>
</dbReference>
<evidence type="ECO:0000313" key="3">
    <source>
        <dbReference type="Proteomes" id="UP000475862"/>
    </source>
</evidence>
<accession>A0A6G0TXL5</accession>